<dbReference type="AlphaFoldDB" id="A0A5P0ZGQ1"/>
<evidence type="ECO:0000256" key="1">
    <source>
        <dbReference type="ARBA" id="ARBA00004496"/>
    </source>
</evidence>
<dbReference type="Proteomes" id="UP000436655">
    <property type="component" value="Unassembled WGS sequence"/>
</dbReference>
<evidence type="ECO:0000313" key="23">
    <source>
        <dbReference type="Proteomes" id="UP000380386"/>
    </source>
</evidence>
<comment type="subcellular location">
    <subcellularLocation>
        <location evidence="1 19">Cytoplasm</location>
    </subcellularLocation>
</comment>
<dbReference type="Pfam" id="PF22025">
    <property type="entry name" value="ThiI_fer"/>
    <property type="match status" value="1"/>
</dbReference>
<feature type="domain" description="THUMP" evidence="20">
    <location>
        <begin position="60"/>
        <end position="165"/>
    </location>
</feature>
<dbReference type="GO" id="GO:0140741">
    <property type="term" value="F:tRNA-uracil-4 sulfurtransferase activity"/>
    <property type="evidence" value="ECO:0007669"/>
    <property type="project" value="UniProtKB-EC"/>
</dbReference>
<accession>A0A5P0ZGQ1</accession>
<dbReference type="HAMAP" id="MF_00021">
    <property type="entry name" value="ThiI"/>
    <property type="match status" value="1"/>
</dbReference>
<dbReference type="FunFam" id="3.40.50.620:FF:000053">
    <property type="entry name" value="Probable tRNA sulfurtransferase"/>
    <property type="match status" value="1"/>
</dbReference>
<dbReference type="PROSITE" id="PS51165">
    <property type="entry name" value="THUMP"/>
    <property type="match status" value="1"/>
</dbReference>
<dbReference type="GO" id="GO:0000049">
    <property type="term" value="F:tRNA binding"/>
    <property type="evidence" value="ECO:0007669"/>
    <property type="project" value="UniProtKB-UniRule"/>
</dbReference>
<feature type="binding site" evidence="19">
    <location>
        <position position="296"/>
    </location>
    <ligand>
        <name>ATP</name>
        <dbReference type="ChEBI" id="CHEBI:30616"/>
    </ligand>
</feature>
<keyword evidence="4 19" id="KW-0820">tRNA-binding</keyword>
<evidence type="ECO:0000313" key="21">
    <source>
        <dbReference type="EMBL" id="MQS44034.1"/>
    </source>
</evidence>
<comment type="pathway">
    <text evidence="2 19">Cofactor biosynthesis; thiamine diphosphate biosynthesis.</text>
</comment>
<dbReference type="UniPathway" id="UPA00060"/>
<name>A0A5P0ZGQ1_9LACO</name>
<dbReference type="Pfam" id="PF02926">
    <property type="entry name" value="THUMP"/>
    <property type="match status" value="1"/>
</dbReference>
<organism evidence="22 23">
    <name type="scientific">Companilactobacillus mishanensis</name>
    <dbReference type="NCBI Taxonomy" id="2486008"/>
    <lineage>
        <taxon>Bacteria</taxon>
        <taxon>Bacillati</taxon>
        <taxon>Bacillota</taxon>
        <taxon>Bacilli</taxon>
        <taxon>Lactobacillales</taxon>
        <taxon>Lactobacillaceae</taxon>
        <taxon>Companilactobacillus</taxon>
    </lineage>
</organism>
<comment type="similarity">
    <text evidence="13 19">Belongs to the ThiI family.</text>
</comment>
<feature type="binding site" evidence="19">
    <location>
        <position position="265"/>
    </location>
    <ligand>
        <name>ATP</name>
        <dbReference type="ChEBI" id="CHEBI:30616"/>
    </ligand>
</feature>
<feature type="binding site" evidence="19">
    <location>
        <begin position="183"/>
        <end position="184"/>
    </location>
    <ligand>
        <name>ATP</name>
        <dbReference type="ChEBI" id="CHEBI:30616"/>
    </ligand>
</feature>
<dbReference type="OrthoDB" id="9773948at2"/>
<comment type="caution">
    <text evidence="22">The sequence shown here is derived from an EMBL/GenBank/DDBJ whole genome shotgun (WGS) entry which is preliminary data.</text>
</comment>
<dbReference type="NCBIfam" id="TIGR00342">
    <property type="entry name" value="tRNA uracil 4-sulfurtransferase ThiI"/>
    <property type="match status" value="1"/>
</dbReference>
<evidence type="ECO:0000256" key="4">
    <source>
        <dbReference type="ARBA" id="ARBA00022555"/>
    </source>
</evidence>
<dbReference type="GO" id="GO:0002937">
    <property type="term" value="P:tRNA 4-thiouridine biosynthesis"/>
    <property type="evidence" value="ECO:0007669"/>
    <property type="project" value="TreeGrafter"/>
</dbReference>
<evidence type="ECO:0000256" key="15">
    <source>
        <dbReference type="ARBA" id="ARBA00071867"/>
    </source>
</evidence>
<keyword evidence="6 19" id="KW-0547">Nucleotide-binding</keyword>
<dbReference type="GO" id="GO:0009228">
    <property type="term" value="P:thiamine biosynthetic process"/>
    <property type="evidence" value="ECO:0007669"/>
    <property type="project" value="UniProtKB-KW"/>
</dbReference>
<dbReference type="EMBL" id="VDFN01000001">
    <property type="protein sequence ID" value="MQS44034.1"/>
    <property type="molecule type" value="Genomic_DNA"/>
</dbReference>
<evidence type="ECO:0000256" key="2">
    <source>
        <dbReference type="ARBA" id="ARBA00004948"/>
    </source>
</evidence>
<dbReference type="GO" id="GO:0005829">
    <property type="term" value="C:cytosol"/>
    <property type="evidence" value="ECO:0007669"/>
    <property type="project" value="TreeGrafter"/>
</dbReference>
<dbReference type="EMBL" id="VDFM01000003">
    <property type="protein sequence ID" value="MQS52243.1"/>
    <property type="molecule type" value="Genomic_DNA"/>
</dbReference>
<dbReference type="PANTHER" id="PTHR43209">
    <property type="entry name" value="TRNA SULFURTRANSFERASE"/>
    <property type="match status" value="1"/>
</dbReference>
<evidence type="ECO:0000256" key="3">
    <source>
        <dbReference type="ARBA" id="ARBA00022490"/>
    </source>
</evidence>
<dbReference type="InterPro" id="IPR014729">
    <property type="entry name" value="Rossmann-like_a/b/a_fold"/>
</dbReference>
<keyword evidence="7 19" id="KW-0067">ATP-binding</keyword>
<keyword evidence="3 19" id="KW-0963">Cytoplasm</keyword>
<comment type="catalytic activity">
    <reaction evidence="10 19">
        <text>[ThiI sulfur-carrier protein]-S-sulfanyl-L-cysteine + a uridine in tRNA + 2 reduced [2Fe-2S]-[ferredoxin] + ATP + H(+) = [ThiI sulfur-carrier protein]-L-cysteine + a 4-thiouridine in tRNA + 2 oxidized [2Fe-2S]-[ferredoxin] + AMP + diphosphate</text>
        <dbReference type="Rhea" id="RHEA:24176"/>
        <dbReference type="Rhea" id="RHEA-COMP:10000"/>
        <dbReference type="Rhea" id="RHEA-COMP:10001"/>
        <dbReference type="Rhea" id="RHEA-COMP:13337"/>
        <dbReference type="Rhea" id="RHEA-COMP:13338"/>
        <dbReference type="Rhea" id="RHEA-COMP:13339"/>
        <dbReference type="Rhea" id="RHEA-COMP:13340"/>
        <dbReference type="ChEBI" id="CHEBI:15378"/>
        <dbReference type="ChEBI" id="CHEBI:29950"/>
        <dbReference type="ChEBI" id="CHEBI:30616"/>
        <dbReference type="ChEBI" id="CHEBI:33019"/>
        <dbReference type="ChEBI" id="CHEBI:33737"/>
        <dbReference type="ChEBI" id="CHEBI:33738"/>
        <dbReference type="ChEBI" id="CHEBI:61963"/>
        <dbReference type="ChEBI" id="CHEBI:65315"/>
        <dbReference type="ChEBI" id="CHEBI:136798"/>
        <dbReference type="ChEBI" id="CHEBI:456215"/>
        <dbReference type="EC" id="2.8.1.4"/>
    </reaction>
</comment>
<evidence type="ECO:0000256" key="19">
    <source>
        <dbReference type="HAMAP-Rule" id="MF_00021"/>
    </source>
</evidence>
<dbReference type="RefSeq" id="WP_125702505.1">
    <property type="nucleotide sequence ID" value="NZ_JBHTOO010000003.1"/>
</dbReference>
<dbReference type="GO" id="GO:0005524">
    <property type="term" value="F:ATP binding"/>
    <property type="evidence" value="ECO:0007669"/>
    <property type="project" value="UniProtKB-UniRule"/>
</dbReference>
<keyword evidence="9 19" id="KW-0784">Thiamine biosynthesis</keyword>
<dbReference type="InterPro" id="IPR003720">
    <property type="entry name" value="tRNA_STrfase"/>
</dbReference>
<dbReference type="SUPFAM" id="SSF52402">
    <property type="entry name" value="Adenine nucleotide alpha hydrolases-like"/>
    <property type="match status" value="1"/>
</dbReference>
<dbReference type="Proteomes" id="UP000380386">
    <property type="component" value="Unassembled WGS sequence"/>
</dbReference>
<proteinExistence type="inferred from homology"/>
<comment type="function">
    <text evidence="12 19">Catalyzes the ATP-dependent transfer of a sulfur to tRNA to produce 4-thiouridine in position 8 of tRNAs, which functions as a near-UV photosensor. Also catalyzes the transfer of sulfur to the sulfur carrier protein ThiS, forming ThiS-thiocarboxylate. This is a step in the synthesis of thiazole, in the thiamine biosynthesis pathway. The sulfur is donated as persulfide by IscS.</text>
</comment>
<keyword evidence="24" id="KW-1185">Reference proteome</keyword>
<evidence type="ECO:0000256" key="13">
    <source>
        <dbReference type="ARBA" id="ARBA00061472"/>
    </source>
</evidence>
<dbReference type="GO" id="GO:0052837">
    <property type="term" value="P:thiazole biosynthetic process"/>
    <property type="evidence" value="ECO:0007669"/>
    <property type="project" value="TreeGrafter"/>
</dbReference>
<dbReference type="GO" id="GO:0004810">
    <property type="term" value="F:CCA tRNA nucleotidyltransferase activity"/>
    <property type="evidence" value="ECO:0007669"/>
    <property type="project" value="InterPro"/>
</dbReference>
<dbReference type="SMART" id="SM00981">
    <property type="entry name" value="THUMP"/>
    <property type="match status" value="1"/>
</dbReference>
<dbReference type="InterPro" id="IPR054173">
    <property type="entry name" value="ThiI_fer"/>
</dbReference>
<evidence type="ECO:0000256" key="6">
    <source>
        <dbReference type="ARBA" id="ARBA00022741"/>
    </source>
</evidence>
<reference evidence="23 24" key="1">
    <citation type="journal article" date="2019" name="Syst. Appl. Microbiol.">
        <title>Polyphasic characterization of two novel Lactobacillus spp. isolated from blown salami packages: Description of Lactobacillus halodurans sp. nov. and Lactobacillus salsicarnum sp. nov.</title>
        <authorList>
            <person name="Schuster J.A."/>
            <person name="Klingl A."/>
            <person name="Vogel R.F."/>
            <person name="Ehrmann M.A."/>
        </authorList>
    </citation>
    <scope>NUCLEOTIDE SEQUENCE [LARGE SCALE GENOMIC DNA]</scope>
    <source>
        <strain evidence="21 24">TMW 1.2098</strain>
        <strain evidence="22 23">TMW 1.2118</strain>
    </source>
</reference>
<evidence type="ECO:0000256" key="7">
    <source>
        <dbReference type="ARBA" id="ARBA00022840"/>
    </source>
</evidence>
<evidence type="ECO:0000256" key="10">
    <source>
        <dbReference type="ARBA" id="ARBA00050570"/>
    </source>
</evidence>
<keyword evidence="5 19" id="KW-0808">Transferase</keyword>
<evidence type="ECO:0000256" key="14">
    <source>
        <dbReference type="ARBA" id="ARBA00066827"/>
    </source>
</evidence>
<reference evidence="21" key="2">
    <citation type="submission" date="2019-05" db="EMBL/GenBank/DDBJ databases">
        <authorList>
            <person name="Schuster J.A."/>
            <person name="Ehrmann M.A."/>
        </authorList>
    </citation>
    <scope>NUCLEOTIDE SEQUENCE</scope>
    <source>
        <strain evidence="21">TMW 1.2098</strain>
    </source>
</reference>
<evidence type="ECO:0000259" key="20">
    <source>
        <dbReference type="PROSITE" id="PS51165"/>
    </source>
</evidence>
<gene>
    <name evidence="19 22" type="primary">thiI</name>
    <name evidence="22" type="ORF">FHL02_04325</name>
    <name evidence="21" type="ORF">FHL03_00895</name>
</gene>
<dbReference type="Gene3D" id="3.40.50.620">
    <property type="entry name" value="HUPs"/>
    <property type="match status" value="1"/>
</dbReference>
<evidence type="ECO:0000256" key="12">
    <source>
        <dbReference type="ARBA" id="ARBA00058382"/>
    </source>
</evidence>
<evidence type="ECO:0000256" key="5">
    <source>
        <dbReference type="ARBA" id="ARBA00022679"/>
    </source>
</evidence>
<dbReference type="CDD" id="cd01712">
    <property type="entry name" value="PPase_ThiI"/>
    <property type="match status" value="1"/>
</dbReference>
<evidence type="ECO:0000313" key="22">
    <source>
        <dbReference type="EMBL" id="MQS52243.1"/>
    </source>
</evidence>
<dbReference type="InterPro" id="IPR049962">
    <property type="entry name" value="THUMP_ThiI"/>
</dbReference>
<dbReference type="InterPro" id="IPR020536">
    <property type="entry name" value="ThiI_AANH"/>
</dbReference>
<evidence type="ECO:0000256" key="17">
    <source>
        <dbReference type="ARBA" id="ARBA00077849"/>
    </source>
</evidence>
<protein>
    <recommendedName>
        <fullName evidence="15 19">Probable tRNA sulfurtransferase</fullName>
        <ecNumber evidence="14 19">2.8.1.4</ecNumber>
    </recommendedName>
    <alternativeName>
        <fullName evidence="16 19">Sulfur carrier protein ThiS sulfurtransferase</fullName>
    </alternativeName>
    <alternativeName>
        <fullName evidence="17 19">Thiamine biosynthesis protein ThiI</fullName>
    </alternativeName>
    <alternativeName>
        <fullName evidence="18 19">tRNA 4-thiouridine synthase</fullName>
    </alternativeName>
</protein>
<evidence type="ECO:0000313" key="24">
    <source>
        <dbReference type="Proteomes" id="UP000436655"/>
    </source>
</evidence>
<dbReference type="InterPro" id="IPR050102">
    <property type="entry name" value="tRNA_sulfurtransferase_ThiI"/>
</dbReference>
<dbReference type="Gene3D" id="3.30.2130.30">
    <property type="match status" value="1"/>
</dbReference>
<evidence type="ECO:0000256" key="18">
    <source>
        <dbReference type="ARBA" id="ARBA00080570"/>
    </source>
</evidence>
<dbReference type="EC" id="2.8.1.4" evidence="14 19"/>
<dbReference type="GO" id="GO:0009229">
    <property type="term" value="P:thiamine diphosphate biosynthetic process"/>
    <property type="evidence" value="ECO:0007669"/>
    <property type="project" value="UniProtKB-UniRule"/>
</dbReference>
<comment type="catalytic activity">
    <reaction evidence="11 19">
        <text>[ThiS sulfur-carrier protein]-C-terminal Gly-Gly-AMP + S-sulfanyl-L-cysteinyl-[cysteine desulfurase] + AH2 = [ThiS sulfur-carrier protein]-C-terminal-Gly-aminoethanethioate + L-cysteinyl-[cysteine desulfurase] + A + AMP + 2 H(+)</text>
        <dbReference type="Rhea" id="RHEA:43340"/>
        <dbReference type="Rhea" id="RHEA-COMP:12157"/>
        <dbReference type="Rhea" id="RHEA-COMP:12158"/>
        <dbReference type="Rhea" id="RHEA-COMP:12910"/>
        <dbReference type="Rhea" id="RHEA-COMP:19908"/>
        <dbReference type="ChEBI" id="CHEBI:13193"/>
        <dbReference type="ChEBI" id="CHEBI:15378"/>
        <dbReference type="ChEBI" id="CHEBI:17499"/>
        <dbReference type="ChEBI" id="CHEBI:29950"/>
        <dbReference type="ChEBI" id="CHEBI:61963"/>
        <dbReference type="ChEBI" id="CHEBI:90618"/>
        <dbReference type="ChEBI" id="CHEBI:232372"/>
        <dbReference type="ChEBI" id="CHEBI:456215"/>
    </reaction>
</comment>
<dbReference type="CDD" id="cd11716">
    <property type="entry name" value="THUMP_ThiI"/>
    <property type="match status" value="1"/>
</dbReference>
<evidence type="ECO:0000256" key="16">
    <source>
        <dbReference type="ARBA" id="ARBA00075337"/>
    </source>
</evidence>
<dbReference type="PANTHER" id="PTHR43209:SF1">
    <property type="entry name" value="TRNA SULFURTRANSFERASE"/>
    <property type="match status" value="1"/>
</dbReference>
<sequence length="405" mass="45472">MQYTEIMVRYGELSTKGKNRKSFIGRLHGNVTKVLKDFPDLKLQPHRDRLHIKLNGTDATPVMDKLKRVFGIQTFSLSVKVSKDFEEVKKTAIEMMHEAYKPGDSFKVATKRSDHTYPLDTNQINLQLGDVICDEFPDIPVDVKHPDIKISVEVRQDGIYLSYLTIKGAGGLPVGTAGKAMLMLSGGIDSPVAGYYAMKRGVDIEMVHFFSPPYTSVQALNKAKELTSKLTVYGGNIKFIEVPFTEIQETIKNKVPEGYLMTVQRRFMLRLTDLIREKEGGLAIFNGEAVGQVASQTLESMAAINDVTTTPILRPVATMDKTEIIRVAEDIDTFDLSIQPFEDCCTIFAPPSPKTKPNMEKTREYESVLDIDGLIQRSMDGIKETIIEHGEHFMDNDQEEINDLL</sequence>
<evidence type="ECO:0000256" key="9">
    <source>
        <dbReference type="ARBA" id="ARBA00022977"/>
    </source>
</evidence>
<dbReference type="SUPFAM" id="SSF143437">
    <property type="entry name" value="THUMP domain-like"/>
    <property type="match status" value="1"/>
</dbReference>
<feature type="binding site" evidence="19">
    <location>
        <begin position="208"/>
        <end position="209"/>
    </location>
    <ligand>
        <name>ATP</name>
        <dbReference type="ChEBI" id="CHEBI:30616"/>
    </ligand>
</feature>
<evidence type="ECO:0000256" key="8">
    <source>
        <dbReference type="ARBA" id="ARBA00022884"/>
    </source>
</evidence>
<dbReference type="Pfam" id="PF02568">
    <property type="entry name" value="ThiI"/>
    <property type="match status" value="1"/>
</dbReference>
<evidence type="ECO:0000256" key="11">
    <source>
        <dbReference type="ARBA" id="ARBA00052330"/>
    </source>
</evidence>
<dbReference type="InterPro" id="IPR049961">
    <property type="entry name" value="ThiI_N"/>
</dbReference>
<feature type="binding site" evidence="19">
    <location>
        <position position="287"/>
    </location>
    <ligand>
        <name>ATP</name>
        <dbReference type="ChEBI" id="CHEBI:30616"/>
    </ligand>
</feature>
<dbReference type="InterPro" id="IPR004114">
    <property type="entry name" value="THUMP_dom"/>
</dbReference>
<keyword evidence="8 19" id="KW-0694">RNA-binding</keyword>